<keyword evidence="1" id="KW-0472">Membrane</keyword>
<dbReference type="InterPro" id="IPR029044">
    <property type="entry name" value="Nucleotide-diphossugar_trans"/>
</dbReference>
<dbReference type="PANTHER" id="PTHR48090:SF7">
    <property type="entry name" value="RFBJ PROTEIN"/>
    <property type="match status" value="1"/>
</dbReference>
<protein>
    <submittedName>
        <fullName evidence="3">Glycosyltransferase family 2 protein</fullName>
    </submittedName>
</protein>
<evidence type="ECO:0000256" key="1">
    <source>
        <dbReference type="SAM" id="Phobius"/>
    </source>
</evidence>
<name>A0ABY4Y950_9GAMM</name>
<accession>A0ABY4Y950</accession>
<dbReference type="RefSeq" id="WP_252579918.1">
    <property type="nucleotide sequence ID" value="NZ_CP071527.1"/>
</dbReference>
<reference evidence="3" key="1">
    <citation type="submission" date="2021-03" db="EMBL/GenBank/DDBJ databases">
        <title>Legionella lytica PCM 2298.</title>
        <authorList>
            <person name="Koper P."/>
        </authorList>
    </citation>
    <scope>NUCLEOTIDE SEQUENCE</scope>
    <source>
        <strain evidence="3">PCM 2298</strain>
    </source>
</reference>
<proteinExistence type="predicted"/>
<feature type="transmembrane region" description="Helical" evidence="1">
    <location>
        <begin position="215"/>
        <end position="231"/>
    </location>
</feature>
<evidence type="ECO:0000313" key="4">
    <source>
        <dbReference type="Proteomes" id="UP001057474"/>
    </source>
</evidence>
<sequence>MNKNNVLIIIPAYNEEENLISLLQEIQLLGYDIVVIDDASRDRTAQVARQQGVKVLSLSANLGIGGAVQTGFKYASRNGYNIVVQIDGDGQHNPAWIASVIKPICDNQADCVIGSRYVPNYQDKAYKTSLPRRIGMYFSTSILYLATRLYISDTTSGFRALNREAFEYFAKFYPVDHPEAEALFMLQRKGFRILEIPITMRGRVHGQSLFNFTKAFLYPFRVLIGFMGLFLKTKNDF</sequence>
<keyword evidence="4" id="KW-1185">Reference proteome</keyword>
<dbReference type="Pfam" id="PF00535">
    <property type="entry name" value="Glycos_transf_2"/>
    <property type="match status" value="1"/>
</dbReference>
<evidence type="ECO:0000259" key="2">
    <source>
        <dbReference type="Pfam" id="PF00535"/>
    </source>
</evidence>
<evidence type="ECO:0000313" key="3">
    <source>
        <dbReference type="EMBL" id="USQ13619.1"/>
    </source>
</evidence>
<dbReference type="SUPFAM" id="SSF53448">
    <property type="entry name" value="Nucleotide-diphospho-sugar transferases"/>
    <property type="match status" value="1"/>
</dbReference>
<gene>
    <name evidence="3" type="ORF">J2N86_13190</name>
</gene>
<keyword evidence="1" id="KW-0812">Transmembrane</keyword>
<dbReference type="Proteomes" id="UP001057474">
    <property type="component" value="Chromosome"/>
</dbReference>
<dbReference type="InterPro" id="IPR001173">
    <property type="entry name" value="Glyco_trans_2-like"/>
</dbReference>
<dbReference type="Gene3D" id="3.90.550.10">
    <property type="entry name" value="Spore Coat Polysaccharide Biosynthesis Protein SpsA, Chain A"/>
    <property type="match status" value="1"/>
</dbReference>
<dbReference type="CDD" id="cd04179">
    <property type="entry name" value="DPM_DPG-synthase_like"/>
    <property type="match status" value="1"/>
</dbReference>
<dbReference type="EMBL" id="CP071527">
    <property type="protein sequence ID" value="USQ13619.1"/>
    <property type="molecule type" value="Genomic_DNA"/>
</dbReference>
<dbReference type="PANTHER" id="PTHR48090">
    <property type="entry name" value="UNDECAPRENYL-PHOSPHATE 4-DEOXY-4-FORMAMIDO-L-ARABINOSE TRANSFERASE-RELATED"/>
    <property type="match status" value="1"/>
</dbReference>
<feature type="domain" description="Glycosyltransferase 2-like" evidence="2">
    <location>
        <begin position="8"/>
        <end position="167"/>
    </location>
</feature>
<keyword evidence="1" id="KW-1133">Transmembrane helix</keyword>
<organism evidence="3 4">
    <name type="scientific">Legionella lytica</name>
    <dbReference type="NCBI Taxonomy" id="96232"/>
    <lineage>
        <taxon>Bacteria</taxon>
        <taxon>Pseudomonadati</taxon>
        <taxon>Pseudomonadota</taxon>
        <taxon>Gammaproteobacteria</taxon>
        <taxon>Legionellales</taxon>
        <taxon>Legionellaceae</taxon>
        <taxon>Legionella</taxon>
    </lineage>
</organism>
<dbReference type="InterPro" id="IPR050256">
    <property type="entry name" value="Glycosyltransferase_2"/>
</dbReference>